<dbReference type="AlphaFoldDB" id="A0A8J3KP38"/>
<dbReference type="PRINTS" id="PR01713">
    <property type="entry name" value="NUCEPIMERASE"/>
</dbReference>
<dbReference type="EMBL" id="BONI01000002">
    <property type="protein sequence ID" value="GIG03673.1"/>
    <property type="molecule type" value="Genomic_DNA"/>
</dbReference>
<dbReference type="InterPro" id="IPR001509">
    <property type="entry name" value="Epimerase_deHydtase"/>
</dbReference>
<organism evidence="3 4">
    <name type="scientific">Catellatospora coxensis</name>
    <dbReference type="NCBI Taxonomy" id="310354"/>
    <lineage>
        <taxon>Bacteria</taxon>
        <taxon>Bacillati</taxon>
        <taxon>Actinomycetota</taxon>
        <taxon>Actinomycetes</taxon>
        <taxon>Micromonosporales</taxon>
        <taxon>Micromonosporaceae</taxon>
        <taxon>Catellatospora</taxon>
    </lineage>
</organism>
<sequence length="325" mass="34523">MKRVLVTGASGFIGSHLVSALVSDGVQVVGLDYAPPRFEDTVGELMGSPLFMPVHLDLTSDSLDAVVAGCDTVFHLAAKPGVRGSWGDDFGNYVTANVLGTHRLLEACWRARTSRVVYASSSSVYGAVRAPSGEDDDCRPMSPYGVTKLAGEQLCLAYARRHDNPLSVVALRYFTVYGPRQRPDMAFGRLLLAAYTGLPLTLYGDGTQRRDFTYVSDVVAATMAAAKIDAQEEIINVGGGASVSMIEAIDIASEVAGRPVPLTAVAAQPGDVPATRADLSLARELLGYQPAVDIREGLARQAEWLRGLPAELVSTFTTELSGSAR</sequence>
<evidence type="ECO:0000256" key="1">
    <source>
        <dbReference type="ARBA" id="ARBA00007637"/>
    </source>
</evidence>
<evidence type="ECO:0000313" key="3">
    <source>
        <dbReference type="EMBL" id="GIG03673.1"/>
    </source>
</evidence>
<feature type="domain" description="NAD-dependent epimerase/dehydratase" evidence="2">
    <location>
        <begin position="4"/>
        <end position="238"/>
    </location>
</feature>
<comment type="similarity">
    <text evidence="1">Belongs to the NAD(P)-dependent epimerase/dehydratase family.</text>
</comment>
<dbReference type="InterPro" id="IPR036291">
    <property type="entry name" value="NAD(P)-bd_dom_sf"/>
</dbReference>
<evidence type="ECO:0000259" key="2">
    <source>
        <dbReference type="Pfam" id="PF01370"/>
    </source>
</evidence>
<gene>
    <name evidence="3" type="primary">ytcB</name>
    <name evidence="3" type="ORF">Cco03nite_03730</name>
</gene>
<dbReference type="Pfam" id="PF01370">
    <property type="entry name" value="Epimerase"/>
    <property type="match status" value="1"/>
</dbReference>
<reference evidence="3 4" key="1">
    <citation type="submission" date="2021-01" db="EMBL/GenBank/DDBJ databases">
        <title>Whole genome shotgun sequence of Catellatospora coxensis NBRC 107359.</title>
        <authorList>
            <person name="Komaki H."/>
            <person name="Tamura T."/>
        </authorList>
    </citation>
    <scope>NUCLEOTIDE SEQUENCE [LARGE SCALE GENOMIC DNA]</scope>
    <source>
        <strain evidence="3 4">NBRC 107359</strain>
    </source>
</reference>
<proteinExistence type="inferred from homology"/>
<accession>A0A8J3KP38</accession>
<dbReference type="Gene3D" id="3.40.50.720">
    <property type="entry name" value="NAD(P)-binding Rossmann-like Domain"/>
    <property type="match status" value="1"/>
</dbReference>
<evidence type="ECO:0000313" key="4">
    <source>
        <dbReference type="Proteomes" id="UP000630887"/>
    </source>
</evidence>
<dbReference type="PANTHER" id="PTHR43000">
    <property type="entry name" value="DTDP-D-GLUCOSE 4,6-DEHYDRATASE-RELATED"/>
    <property type="match status" value="1"/>
</dbReference>
<keyword evidence="4" id="KW-1185">Reference proteome</keyword>
<dbReference type="Proteomes" id="UP000630887">
    <property type="component" value="Unassembled WGS sequence"/>
</dbReference>
<protein>
    <submittedName>
        <fullName evidence="3">Putative UDP-glucose epimerase YtcB</fullName>
    </submittedName>
</protein>
<name>A0A8J3KP38_9ACTN</name>
<comment type="caution">
    <text evidence="3">The sequence shown here is derived from an EMBL/GenBank/DDBJ whole genome shotgun (WGS) entry which is preliminary data.</text>
</comment>
<dbReference type="SUPFAM" id="SSF51735">
    <property type="entry name" value="NAD(P)-binding Rossmann-fold domains"/>
    <property type="match status" value="1"/>
</dbReference>
<dbReference type="RefSeq" id="WP_203688143.1">
    <property type="nucleotide sequence ID" value="NZ_BAAALC010000001.1"/>
</dbReference>